<evidence type="ECO:0000313" key="2">
    <source>
        <dbReference type="EMBL" id="CAG5103794.1"/>
    </source>
</evidence>
<keyword evidence="3" id="KW-1185">Reference proteome</keyword>
<evidence type="ECO:0000256" key="1">
    <source>
        <dbReference type="SAM" id="MobiDB-lite"/>
    </source>
</evidence>
<organism evidence="2 3">
    <name type="scientific">Oikopleura dioica</name>
    <name type="common">Tunicate</name>
    <dbReference type="NCBI Taxonomy" id="34765"/>
    <lineage>
        <taxon>Eukaryota</taxon>
        <taxon>Metazoa</taxon>
        <taxon>Chordata</taxon>
        <taxon>Tunicata</taxon>
        <taxon>Appendicularia</taxon>
        <taxon>Copelata</taxon>
        <taxon>Oikopleuridae</taxon>
        <taxon>Oikopleura</taxon>
    </lineage>
</organism>
<gene>
    <name evidence="2" type="ORF">OKIOD_LOCUS9704</name>
</gene>
<feature type="region of interest" description="Disordered" evidence="1">
    <location>
        <begin position="169"/>
        <end position="192"/>
    </location>
</feature>
<dbReference type="Proteomes" id="UP001158576">
    <property type="component" value="Chromosome 1"/>
</dbReference>
<proteinExistence type="predicted"/>
<sequence>MSDELSKEELLRINLELVKQNNRLSHENKIQKQTIEEYKKSNRDLVVSSQQIIRQGRAAQSKSQMAQEMLRHEEKKSEKFATENKKLIHDMAKQHKTQSGRIIDLEQMLNLHLVDSMTYLMEPDEKSKKITALMKELAEKENQLELEKQKSEKEVKEKEELKRRLDAVKSAIGMDNGSDASSSCFESEFSLP</sequence>
<name>A0ABN7SRM6_OIKDI</name>
<protein>
    <submittedName>
        <fullName evidence="2">Oidioi.mRNA.OKI2018_I69.chr1.g939.t1.cds</fullName>
    </submittedName>
</protein>
<reference evidence="2 3" key="1">
    <citation type="submission" date="2021-04" db="EMBL/GenBank/DDBJ databases">
        <authorList>
            <person name="Bliznina A."/>
        </authorList>
    </citation>
    <scope>NUCLEOTIDE SEQUENCE [LARGE SCALE GENOMIC DNA]</scope>
</reference>
<accession>A0ABN7SRM6</accession>
<dbReference type="EMBL" id="OU015566">
    <property type="protein sequence ID" value="CAG5103794.1"/>
    <property type="molecule type" value="Genomic_DNA"/>
</dbReference>
<evidence type="ECO:0000313" key="3">
    <source>
        <dbReference type="Proteomes" id="UP001158576"/>
    </source>
</evidence>